<dbReference type="CDD" id="cd02440">
    <property type="entry name" value="AdoMet_MTases"/>
    <property type="match status" value="1"/>
</dbReference>
<dbReference type="Gene3D" id="3.40.50.150">
    <property type="entry name" value="Vaccinia Virus protein VP39"/>
    <property type="match status" value="1"/>
</dbReference>
<dbReference type="EMBL" id="FUWW01000004">
    <property type="protein sequence ID" value="SJZ43921.1"/>
    <property type="molecule type" value="Genomic_DNA"/>
</dbReference>
<evidence type="ECO:0000256" key="5">
    <source>
        <dbReference type="PROSITE-ProRule" id="PRU10015"/>
    </source>
</evidence>
<dbReference type="FunFam" id="3.40.50.150:FF:000009">
    <property type="entry name" value="23S rRNA (Uracil(1939)-C(5))-methyltransferase RlmD"/>
    <property type="match status" value="1"/>
</dbReference>
<evidence type="ECO:0000256" key="3">
    <source>
        <dbReference type="ARBA" id="ARBA00022691"/>
    </source>
</evidence>
<feature type="active site" evidence="5">
    <location>
        <position position="407"/>
    </location>
</feature>
<sequence>MSIKKNDDITLKIEDMTNEGSSVGHYDGMAVFVRGAVTGDEIIAHIIKAKKNYAIGIVKEILNPSPCRIESVCPVSDKCGGCSFRNMTYDAELQYKQGRVADAVKRIGHIDATIKPIIGADTVDNYRNKAQYPVCITNGELQAGFYAYKSHRIIPCADCRLQHSSFKDILDIIAKWVRANNVTSYDEQTGRGLLRHIYIRRAPMTAETMVCLVINGKSVPNEIDLVASLKQHDGVKSICLNINRENTNVILGNETKLIYGEPTVTDVLLGKKFVISPESFYQINHDQCEKLYTKAAEYAGLTGNETVVDLYCGVGTIGLTMADNAKQIFGIEIIPQAIENAKINARQNGITNAEFFCGDAYDGAKELEKRGITPDVVILDPPRKGCQKELFDVVEKMNPKRIVYVSCDSATLARDLEILQTKGYQTLEVTPVDMFPRTPHTEAVALIERN</sequence>
<evidence type="ECO:0000256" key="1">
    <source>
        <dbReference type="ARBA" id="ARBA00022603"/>
    </source>
</evidence>
<dbReference type="InterPro" id="IPR012340">
    <property type="entry name" value="NA-bd_OB-fold"/>
</dbReference>
<protein>
    <submittedName>
        <fullName evidence="7">23S rRNA (Uracil1939-C5)-methyltransferase</fullName>
    </submittedName>
</protein>
<feature type="domain" description="TRAM" evidence="6">
    <location>
        <begin position="2"/>
        <end position="60"/>
    </location>
</feature>
<comment type="similarity">
    <text evidence="4">Belongs to the class I-like SAM-binding methyltransferase superfamily. RNA M5U methyltransferase family.</text>
</comment>
<evidence type="ECO:0000256" key="4">
    <source>
        <dbReference type="PROSITE-ProRule" id="PRU01024"/>
    </source>
</evidence>
<feature type="binding site" evidence="4">
    <location>
        <position position="282"/>
    </location>
    <ligand>
        <name>S-adenosyl-L-methionine</name>
        <dbReference type="ChEBI" id="CHEBI:59789"/>
    </ligand>
</feature>
<evidence type="ECO:0000313" key="7">
    <source>
        <dbReference type="EMBL" id="SJZ43921.1"/>
    </source>
</evidence>
<organism evidence="7 8">
    <name type="scientific">Eubacterium coprostanoligenes</name>
    <dbReference type="NCBI Taxonomy" id="290054"/>
    <lineage>
        <taxon>Bacteria</taxon>
        <taxon>Bacillati</taxon>
        <taxon>Bacillota</taxon>
        <taxon>Clostridia</taxon>
        <taxon>Eubacteriales</taxon>
        <taxon>Eubacteriaceae</taxon>
        <taxon>Eubacterium</taxon>
    </lineage>
</organism>
<dbReference type="SUPFAM" id="SSF53335">
    <property type="entry name" value="S-adenosyl-L-methionine-dependent methyltransferases"/>
    <property type="match status" value="1"/>
</dbReference>
<keyword evidence="3 4" id="KW-0949">S-adenosyl-L-methionine</keyword>
<dbReference type="InterPro" id="IPR010280">
    <property type="entry name" value="U5_MeTrfase_fam"/>
</dbReference>
<dbReference type="Gene3D" id="2.40.50.1070">
    <property type="match status" value="1"/>
</dbReference>
<dbReference type="InterPro" id="IPR029063">
    <property type="entry name" value="SAM-dependent_MTases_sf"/>
</dbReference>
<reference evidence="7 8" key="1">
    <citation type="submission" date="2017-02" db="EMBL/GenBank/DDBJ databases">
        <authorList>
            <person name="Peterson S.W."/>
        </authorList>
    </citation>
    <scope>NUCLEOTIDE SEQUENCE [LARGE SCALE GENOMIC DNA]</scope>
    <source>
        <strain evidence="7 8">ATCC 51222</strain>
    </source>
</reference>
<dbReference type="Pfam" id="PF05958">
    <property type="entry name" value="tRNA_U5-meth_tr"/>
    <property type="match status" value="1"/>
</dbReference>
<keyword evidence="2 4" id="KW-0808">Transferase</keyword>
<dbReference type="InterPro" id="IPR030390">
    <property type="entry name" value="MeTrfase_TrmA_AS"/>
</dbReference>
<dbReference type="OrthoDB" id="9804590at2"/>
<evidence type="ECO:0000313" key="8">
    <source>
        <dbReference type="Proteomes" id="UP000190657"/>
    </source>
</evidence>
<evidence type="ECO:0000259" key="6">
    <source>
        <dbReference type="PROSITE" id="PS50926"/>
    </source>
</evidence>
<feature type="binding site" evidence="4">
    <location>
        <position position="380"/>
    </location>
    <ligand>
        <name>S-adenosyl-L-methionine</name>
        <dbReference type="ChEBI" id="CHEBI:59789"/>
    </ligand>
</feature>
<dbReference type="PANTHER" id="PTHR11061:SF30">
    <property type="entry name" value="TRNA (URACIL(54)-C(5))-METHYLTRANSFERASE"/>
    <property type="match status" value="1"/>
</dbReference>
<dbReference type="Proteomes" id="UP000190657">
    <property type="component" value="Unassembled WGS sequence"/>
</dbReference>
<dbReference type="GO" id="GO:0070041">
    <property type="term" value="F:rRNA (uridine-C5-)-methyltransferase activity"/>
    <property type="evidence" value="ECO:0007669"/>
    <property type="project" value="TreeGrafter"/>
</dbReference>
<dbReference type="GO" id="GO:0070475">
    <property type="term" value="P:rRNA base methylation"/>
    <property type="evidence" value="ECO:0007669"/>
    <property type="project" value="TreeGrafter"/>
</dbReference>
<dbReference type="AlphaFoldDB" id="A0A1T4KNE5"/>
<keyword evidence="1 4" id="KW-0489">Methyltransferase</keyword>
<dbReference type="Gene3D" id="2.40.50.140">
    <property type="entry name" value="Nucleic acid-binding proteins"/>
    <property type="match status" value="1"/>
</dbReference>
<feature type="binding site" evidence="4">
    <location>
        <position position="311"/>
    </location>
    <ligand>
        <name>S-adenosyl-L-methionine</name>
        <dbReference type="ChEBI" id="CHEBI:59789"/>
    </ligand>
</feature>
<dbReference type="PANTHER" id="PTHR11061">
    <property type="entry name" value="RNA M5U METHYLTRANSFERASE"/>
    <property type="match status" value="1"/>
</dbReference>
<name>A0A1T4KNE5_9FIRM</name>
<dbReference type="PROSITE" id="PS01230">
    <property type="entry name" value="TRMA_1"/>
    <property type="match status" value="1"/>
</dbReference>
<dbReference type="Pfam" id="PF01938">
    <property type="entry name" value="TRAM"/>
    <property type="match status" value="1"/>
</dbReference>
<feature type="active site" description="Nucleophile" evidence="4">
    <location>
        <position position="407"/>
    </location>
</feature>
<dbReference type="InterPro" id="IPR002792">
    <property type="entry name" value="TRAM_dom"/>
</dbReference>
<dbReference type="RefSeq" id="WP_078768053.1">
    <property type="nucleotide sequence ID" value="NZ_FUWW01000004.1"/>
</dbReference>
<feature type="binding site" evidence="4">
    <location>
        <position position="332"/>
    </location>
    <ligand>
        <name>S-adenosyl-L-methionine</name>
        <dbReference type="ChEBI" id="CHEBI:59789"/>
    </ligand>
</feature>
<dbReference type="PROSITE" id="PS50926">
    <property type="entry name" value="TRAM"/>
    <property type="match status" value="1"/>
</dbReference>
<accession>A0A1T4KNE5</accession>
<evidence type="ECO:0000256" key="2">
    <source>
        <dbReference type="ARBA" id="ARBA00022679"/>
    </source>
</evidence>
<dbReference type="SUPFAM" id="SSF50249">
    <property type="entry name" value="Nucleic acid-binding proteins"/>
    <property type="match status" value="1"/>
</dbReference>
<dbReference type="NCBIfam" id="TIGR00479">
    <property type="entry name" value="rumA"/>
    <property type="match status" value="1"/>
</dbReference>
<dbReference type="STRING" id="290054.SAMN02745114_00553"/>
<dbReference type="PROSITE" id="PS51687">
    <property type="entry name" value="SAM_MT_RNA_M5U"/>
    <property type="match status" value="1"/>
</dbReference>
<gene>
    <name evidence="7" type="ORF">SAMN02745114_00553</name>
</gene>
<dbReference type="FunFam" id="2.40.50.1070:FF:000003">
    <property type="entry name" value="23S rRNA (Uracil-5-)-methyltransferase RumA"/>
    <property type="match status" value="1"/>
</dbReference>
<proteinExistence type="inferred from homology"/>
<keyword evidence="8" id="KW-1185">Reference proteome</keyword>